<evidence type="ECO:0000256" key="3">
    <source>
        <dbReference type="ARBA" id="ARBA00022448"/>
    </source>
</evidence>
<evidence type="ECO:0000256" key="7">
    <source>
        <dbReference type="ARBA" id="ARBA00022840"/>
    </source>
</evidence>
<dbReference type="PANTHER" id="PTHR43297:SF14">
    <property type="entry name" value="ATPASE AAA-TYPE CORE DOMAIN-CONTAINING PROTEIN"/>
    <property type="match status" value="1"/>
</dbReference>
<dbReference type="EMBL" id="LT630003">
    <property type="protein sequence ID" value="SET52682.1"/>
    <property type="molecule type" value="Genomic_DNA"/>
</dbReference>
<gene>
    <name evidence="11" type="ORF">SAMN02745906_0206</name>
</gene>
<dbReference type="SUPFAM" id="SSF52540">
    <property type="entry name" value="P-loop containing nucleoside triphosphate hydrolases"/>
    <property type="match status" value="1"/>
</dbReference>
<keyword evidence="7 11" id="KW-0067">ATP-binding</keyword>
<dbReference type="Pfam" id="PF08352">
    <property type="entry name" value="oligo_HPY"/>
    <property type="match status" value="1"/>
</dbReference>
<keyword evidence="8" id="KW-1278">Translocase</keyword>
<dbReference type="PROSITE" id="PS00211">
    <property type="entry name" value="ABC_TRANSPORTER_1"/>
    <property type="match status" value="1"/>
</dbReference>
<dbReference type="Proteomes" id="UP000198970">
    <property type="component" value="Chromosome I"/>
</dbReference>
<keyword evidence="6" id="KW-0547">Nucleotide-binding</keyword>
<accession>A0ABY1C1H9</accession>
<sequence length="327" mass="35795">MAGGTLLEVKNMSIRYETEDGAVQALNGVDIRIGVGETLGIVGETGAGKTTLAKGIMRLIPTPPGKIISGEVLYGGRNLLSLSLKEMQEIRGQHISMIFQDPMTSLNPVLTVGEQIMEVIAQHNHLTPKEAQKQAEDMLERVGIPAGRFLEYPHQFSGGMKQRVVIAIALACNPRLLIADEPTTALDVTIQAQVLDMIHKLKAENDTSMMLITHDLGVVAQNCDYVAIVYAGEIVEYGNLREVYKNTSHPYTQGLFGSIPSLTADVKRLQAIEGMMPDPARMPKGCKFYERCKYSTKECESNTPLMTALEGTHQVRCFRYSNGQGGN</sequence>
<evidence type="ECO:0000256" key="5">
    <source>
        <dbReference type="ARBA" id="ARBA00022519"/>
    </source>
</evidence>
<reference evidence="11 12" key="1">
    <citation type="submission" date="2016-10" db="EMBL/GenBank/DDBJ databases">
        <authorList>
            <person name="Varghese N."/>
            <person name="Submissions S."/>
        </authorList>
    </citation>
    <scope>NUCLEOTIDE SEQUENCE [LARGE SCALE GENOMIC DNA]</scope>
    <source>
        <strain evidence="11 12">ATCC 19403</strain>
    </source>
</reference>
<dbReference type="InterPro" id="IPR050388">
    <property type="entry name" value="ABC_Ni/Peptide_Import"/>
</dbReference>
<dbReference type="InterPro" id="IPR017871">
    <property type="entry name" value="ABC_transporter-like_CS"/>
</dbReference>
<keyword evidence="9" id="KW-0472">Membrane</keyword>
<dbReference type="InterPro" id="IPR003593">
    <property type="entry name" value="AAA+_ATPase"/>
</dbReference>
<dbReference type="PANTHER" id="PTHR43297">
    <property type="entry name" value="OLIGOPEPTIDE TRANSPORT ATP-BINDING PROTEIN APPD"/>
    <property type="match status" value="1"/>
</dbReference>
<dbReference type="InterPro" id="IPR027417">
    <property type="entry name" value="P-loop_NTPase"/>
</dbReference>
<feature type="domain" description="ABC transporter" evidence="10">
    <location>
        <begin position="7"/>
        <end position="256"/>
    </location>
</feature>
<dbReference type="GO" id="GO:0005524">
    <property type="term" value="F:ATP binding"/>
    <property type="evidence" value="ECO:0007669"/>
    <property type="project" value="UniProtKB-KW"/>
</dbReference>
<keyword evidence="4" id="KW-1003">Cell membrane</keyword>
<evidence type="ECO:0000259" key="10">
    <source>
        <dbReference type="PROSITE" id="PS50893"/>
    </source>
</evidence>
<dbReference type="InterPro" id="IPR013563">
    <property type="entry name" value="Oligopep_ABC_C"/>
</dbReference>
<evidence type="ECO:0000256" key="9">
    <source>
        <dbReference type="ARBA" id="ARBA00023136"/>
    </source>
</evidence>
<evidence type="ECO:0000256" key="1">
    <source>
        <dbReference type="ARBA" id="ARBA00004202"/>
    </source>
</evidence>
<protein>
    <submittedName>
        <fullName evidence="11">Peptide/nickel transport system ATP-binding protein</fullName>
    </submittedName>
</protein>
<dbReference type="NCBIfam" id="TIGR01727">
    <property type="entry name" value="oligo_HPY"/>
    <property type="match status" value="1"/>
</dbReference>
<name>A0ABY1C1H9_9FIRM</name>
<proteinExistence type="inferred from homology"/>
<evidence type="ECO:0000256" key="8">
    <source>
        <dbReference type="ARBA" id="ARBA00022967"/>
    </source>
</evidence>
<dbReference type="PROSITE" id="PS50893">
    <property type="entry name" value="ABC_TRANSPORTER_2"/>
    <property type="match status" value="1"/>
</dbReference>
<dbReference type="CDD" id="cd03257">
    <property type="entry name" value="ABC_NikE_OppD_transporters"/>
    <property type="match status" value="1"/>
</dbReference>
<dbReference type="Gene3D" id="3.40.50.300">
    <property type="entry name" value="P-loop containing nucleotide triphosphate hydrolases"/>
    <property type="match status" value="1"/>
</dbReference>
<evidence type="ECO:0000256" key="6">
    <source>
        <dbReference type="ARBA" id="ARBA00022741"/>
    </source>
</evidence>
<evidence type="ECO:0000256" key="2">
    <source>
        <dbReference type="ARBA" id="ARBA00005417"/>
    </source>
</evidence>
<keyword evidence="3" id="KW-0813">Transport</keyword>
<keyword evidence="12" id="KW-1185">Reference proteome</keyword>
<dbReference type="InterPro" id="IPR003439">
    <property type="entry name" value="ABC_transporter-like_ATP-bd"/>
</dbReference>
<keyword evidence="5" id="KW-0997">Cell inner membrane</keyword>
<dbReference type="RefSeq" id="WP_054792169.1">
    <property type="nucleotide sequence ID" value="NZ_LT630003.1"/>
</dbReference>
<evidence type="ECO:0000313" key="11">
    <source>
        <dbReference type="EMBL" id="SET52682.1"/>
    </source>
</evidence>
<comment type="similarity">
    <text evidence="2">Belongs to the ABC transporter superfamily.</text>
</comment>
<evidence type="ECO:0000256" key="4">
    <source>
        <dbReference type="ARBA" id="ARBA00022475"/>
    </source>
</evidence>
<organism evidence="11 12">
    <name type="scientific">Lacrimispora sphenoides JCM 1415</name>
    <dbReference type="NCBI Taxonomy" id="1297793"/>
    <lineage>
        <taxon>Bacteria</taxon>
        <taxon>Bacillati</taxon>
        <taxon>Bacillota</taxon>
        <taxon>Clostridia</taxon>
        <taxon>Lachnospirales</taxon>
        <taxon>Lachnospiraceae</taxon>
        <taxon>Lacrimispora</taxon>
    </lineage>
</organism>
<evidence type="ECO:0000313" key="12">
    <source>
        <dbReference type="Proteomes" id="UP000198970"/>
    </source>
</evidence>
<dbReference type="Pfam" id="PF00005">
    <property type="entry name" value="ABC_tran"/>
    <property type="match status" value="1"/>
</dbReference>
<dbReference type="SMART" id="SM00382">
    <property type="entry name" value="AAA"/>
    <property type="match status" value="1"/>
</dbReference>
<comment type="subcellular location">
    <subcellularLocation>
        <location evidence="1">Cell membrane</location>
        <topology evidence="1">Peripheral membrane protein</topology>
    </subcellularLocation>
</comment>